<dbReference type="GO" id="GO:0042732">
    <property type="term" value="P:D-xylose metabolic process"/>
    <property type="evidence" value="ECO:0007669"/>
    <property type="project" value="InterPro"/>
</dbReference>
<dbReference type="GO" id="GO:0070403">
    <property type="term" value="F:NAD+ binding"/>
    <property type="evidence" value="ECO:0007669"/>
    <property type="project" value="InterPro"/>
</dbReference>
<dbReference type="Pfam" id="PF01370">
    <property type="entry name" value="Epimerase"/>
    <property type="match status" value="1"/>
</dbReference>
<dbReference type="GO" id="GO:0005737">
    <property type="term" value="C:cytoplasm"/>
    <property type="evidence" value="ECO:0007669"/>
    <property type="project" value="TreeGrafter"/>
</dbReference>
<reference evidence="6 7" key="1">
    <citation type="journal article" date="2016" name="BMC Genomics">
        <title>Combined genomic and structural analyses of a cultured magnetotactic bacterium reveals its niche adaptation to a dynamic environment.</title>
        <authorList>
            <person name="Araujo A.C."/>
            <person name="Morillo V."/>
            <person name="Cypriano J."/>
            <person name="Teixeira L.C."/>
            <person name="Leao P."/>
            <person name="Lyra S."/>
            <person name="Almeida L.G."/>
            <person name="Bazylinski D.A."/>
            <person name="Vasconcellos A.T."/>
            <person name="Abreu F."/>
            <person name="Lins U."/>
        </authorList>
    </citation>
    <scope>NUCLEOTIDE SEQUENCE [LARGE SCALE GENOMIC DNA]</scope>
    <source>
        <strain evidence="6 7">IT-1</strain>
    </source>
</reference>
<dbReference type="EMBL" id="LVJN01000020">
    <property type="protein sequence ID" value="OSM02254.1"/>
    <property type="molecule type" value="Genomic_DNA"/>
</dbReference>
<evidence type="ECO:0000256" key="3">
    <source>
        <dbReference type="ARBA" id="ARBA00023027"/>
    </source>
</evidence>
<evidence type="ECO:0000313" key="6">
    <source>
        <dbReference type="EMBL" id="OSM02254.1"/>
    </source>
</evidence>
<keyword evidence="7" id="KW-1185">Reference proteome</keyword>
<name>A0A1Y2K556_9PROT</name>
<dbReference type="AlphaFoldDB" id="A0A1Y2K556"/>
<sequence>MFSALVAANARWNLDIRIDALSRTPQRFIDKCPALGHAPGVTWHAGDVRFFNYPKGQVDRTIHIALDAIDQAAMGVKKIHETVVGGLERVLDFCESARVERMLYLSSGAVYGPQPAGMEFMPESYPGAPHPEVLGSTYAHAKRYAEHLCAHASRSESFDAPIARCFSFVGPLLAMREHFAVGNFIADALTEERIRVNGDGSPIRAFQYAADTTIWFLTILEKGVGGRPYNIGGDEPVSMAQLAERTRDILAPGKPIEIQKRDGAGAGGNRYAPDLTRAREELGLVNRVSLDESIRRTGAYCREQGLERWHTPATPTYAAPKRLVVDIDGVIASLVPDLDYAKAEPLTDTIDAINALYDAGTEIVLFTARGSASGIDWRPVTEAQMQRWGVKHHELRLGKPHADYYIDDKLITPTQMQNMAAEARKAKERGAI</sequence>
<dbReference type="InterPro" id="IPR001509">
    <property type="entry name" value="Epimerase_deHydtase"/>
</dbReference>
<protein>
    <submittedName>
        <fullName evidence="6">Putative NAD-dependent epimerase/dehydratase</fullName>
    </submittedName>
</protein>
<keyword evidence="4" id="KW-0456">Lyase</keyword>
<dbReference type="STRING" id="1434232.MAIT1_02364"/>
<accession>A0A1Y2K556</accession>
<dbReference type="Gene3D" id="3.40.50.720">
    <property type="entry name" value="NAD(P)-binding Rossmann-like Domain"/>
    <property type="match status" value="1"/>
</dbReference>
<evidence type="ECO:0000256" key="4">
    <source>
        <dbReference type="ARBA" id="ARBA00023239"/>
    </source>
</evidence>
<proteinExistence type="predicted"/>
<gene>
    <name evidence="6" type="ORF">MAIT1_02364</name>
</gene>
<evidence type="ECO:0000256" key="1">
    <source>
        <dbReference type="ARBA" id="ARBA00001911"/>
    </source>
</evidence>
<dbReference type="InterPro" id="IPR036412">
    <property type="entry name" value="HAD-like_sf"/>
</dbReference>
<dbReference type="PANTHER" id="PTHR43078">
    <property type="entry name" value="UDP-GLUCURONIC ACID DECARBOXYLASE-RELATED"/>
    <property type="match status" value="1"/>
</dbReference>
<dbReference type="InterPro" id="IPR023214">
    <property type="entry name" value="HAD_sf"/>
</dbReference>
<dbReference type="InterPro" id="IPR036291">
    <property type="entry name" value="NAD(P)-bd_dom_sf"/>
</dbReference>
<dbReference type="PANTHER" id="PTHR43078:SF6">
    <property type="entry name" value="UDP-GLUCURONIC ACID DECARBOXYLASE 1"/>
    <property type="match status" value="1"/>
</dbReference>
<dbReference type="SUPFAM" id="SSF56784">
    <property type="entry name" value="HAD-like"/>
    <property type="match status" value="1"/>
</dbReference>
<evidence type="ECO:0000259" key="5">
    <source>
        <dbReference type="Pfam" id="PF01370"/>
    </source>
</evidence>
<dbReference type="Proteomes" id="UP000194003">
    <property type="component" value="Unassembled WGS sequence"/>
</dbReference>
<dbReference type="GO" id="GO:0048040">
    <property type="term" value="F:UDP-glucuronate decarboxylase activity"/>
    <property type="evidence" value="ECO:0007669"/>
    <property type="project" value="TreeGrafter"/>
</dbReference>
<keyword evidence="2" id="KW-0210">Decarboxylase</keyword>
<dbReference type="InterPro" id="IPR044516">
    <property type="entry name" value="UXS-like"/>
</dbReference>
<comment type="caution">
    <text evidence="6">The sequence shown here is derived from an EMBL/GenBank/DDBJ whole genome shotgun (WGS) entry which is preliminary data.</text>
</comment>
<dbReference type="SUPFAM" id="SSF51735">
    <property type="entry name" value="NAD(P)-binding Rossmann-fold domains"/>
    <property type="match status" value="1"/>
</dbReference>
<comment type="cofactor">
    <cofactor evidence="1">
        <name>NAD(+)</name>
        <dbReference type="ChEBI" id="CHEBI:57540"/>
    </cofactor>
</comment>
<dbReference type="Gene3D" id="3.90.25.10">
    <property type="entry name" value="UDP-galactose 4-epimerase, domain 1"/>
    <property type="match status" value="1"/>
</dbReference>
<organism evidence="6 7">
    <name type="scientific">Magnetofaba australis IT-1</name>
    <dbReference type="NCBI Taxonomy" id="1434232"/>
    <lineage>
        <taxon>Bacteria</taxon>
        <taxon>Pseudomonadati</taxon>
        <taxon>Pseudomonadota</taxon>
        <taxon>Magnetococcia</taxon>
        <taxon>Magnetococcales</taxon>
        <taxon>Magnetococcaceae</taxon>
        <taxon>Magnetofaba</taxon>
    </lineage>
</organism>
<evidence type="ECO:0000313" key="7">
    <source>
        <dbReference type="Proteomes" id="UP000194003"/>
    </source>
</evidence>
<keyword evidence="3" id="KW-0520">NAD</keyword>
<dbReference type="Gene3D" id="3.40.50.1000">
    <property type="entry name" value="HAD superfamily/HAD-like"/>
    <property type="match status" value="1"/>
</dbReference>
<evidence type="ECO:0000256" key="2">
    <source>
        <dbReference type="ARBA" id="ARBA00022793"/>
    </source>
</evidence>
<feature type="domain" description="NAD-dependent epimerase/dehydratase" evidence="5">
    <location>
        <begin position="57"/>
        <end position="232"/>
    </location>
</feature>